<dbReference type="GO" id="GO:0016020">
    <property type="term" value="C:membrane"/>
    <property type="evidence" value="ECO:0007669"/>
    <property type="project" value="UniProtKB-SubCell"/>
</dbReference>
<dbReference type="Proteomes" id="UP000269883">
    <property type="component" value="Plasmid pDFE"/>
</dbReference>
<keyword evidence="4 5" id="KW-0472">Membrane</keyword>
<dbReference type="InterPro" id="IPR032710">
    <property type="entry name" value="NTF2-like_dom_sf"/>
</dbReference>
<dbReference type="KEGG" id="dfl:DFE_A0052"/>
<dbReference type="InterPro" id="IPR007430">
    <property type="entry name" value="VirB8"/>
</dbReference>
<keyword evidence="2 5" id="KW-0812">Transmembrane</keyword>
<accession>A0A2Z6B451</accession>
<evidence type="ECO:0000313" key="8">
    <source>
        <dbReference type="Proteomes" id="UP000269883"/>
    </source>
</evidence>
<name>A0A2Z6B451_9BACT</name>
<dbReference type="Pfam" id="PF04335">
    <property type="entry name" value="VirB8"/>
    <property type="match status" value="1"/>
</dbReference>
<keyword evidence="7" id="KW-0614">Plasmid</keyword>
<protein>
    <recommendedName>
        <fullName evidence="6">Bacterial virulence protein VirB8 domain-containing protein</fullName>
    </recommendedName>
</protein>
<gene>
    <name evidence="7" type="ORF">DFE_A0052</name>
</gene>
<organism evidence="7 8">
    <name type="scientific">Desulfovibrio ferrophilus</name>
    <dbReference type="NCBI Taxonomy" id="241368"/>
    <lineage>
        <taxon>Bacteria</taxon>
        <taxon>Pseudomonadati</taxon>
        <taxon>Thermodesulfobacteriota</taxon>
        <taxon>Desulfovibrionia</taxon>
        <taxon>Desulfovibrionales</taxon>
        <taxon>Desulfovibrionaceae</taxon>
        <taxon>Desulfovibrio</taxon>
    </lineage>
</organism>
<evidence type="ECO:0000259" key="6">
    <source>
        <dbReference type="Pfam" id="PF04335"/>
    </source>
</evidence>
<evidence type="ECO:0000256" key="5">
    <source>
        <dbReference type="SAM" id="Phobius"/>
    </source>
</evidence>
<dbReference type="EMBL" id="AP017379">
    <property type="protein sequence ID" value="BBD10153.1"/>
    <property type="molecule type" value="Genomic_DNA"/>
</dbReference>
<reference evidence="7 8" key="1">
    <citation type="journal article" date="2018" name="Sci. Adv.">
        <title>Multi-heme cytochromes provide a pathway for survival in energy-limited environments.</title>
        <authorList>
            <person name="Deng X."/>
            <person name="Dohmae N."/>
            <person name="Nealson K.H."/>
            <person name="Hashimoto K."/>
            <person name="Okamoto A."/>
        </authorList>
    </citation>
    <scope>NUCLEOTIDE SEQUENCE [LARGE SCALE GENOMIC DNA]</scope>
    <source>
        <strain evidence="7 8">IS5</strain>
        <plasmid evidence="8">pdfe dna</plasmid>
    </source>
</reference>
<dbReference type="CDD" id="cd16424">
    <property type="entry name" value="VirB8"/>
    <property type="match status" value="1"/>
</dbReference>
<keyword evidence="8" id="KW-1185">Reference proteome</keyword>
<dbReference type="Gene3D" id="3.10.450.230">
    <property type="entry name" value="VirB8 protein"/>
    <property type="match status" value="1"/>
</dbReference>
<dbReference type="SUPFAM" id="SSF54427">
    <property type="entry name" value="NTF2-like"/>
    <property type="match status" value="1"/>
</dbReference>
<proteinExistence type="predicted"/>
<keyword evidence="3 5" id="KW-1133">Transmembrane helix</keyword>
<evidence type="ECO:0000256" key="1">
    <source>
        <dbReference type="ARBA" id="ARBA00004167"/>
    </source>
</evidence>
<evidence type="ECO:0000256" key="3">
    <source>
        <dbReference type="ARBA" id="ARBA00022989"/>
    </source>
</evidence>
<evidence type="ECO:0000256" key="2">
    <source>
        <dbReference type="ARBA" id="ARBA00022692"/>
    </source>
</evidence>
<feature type="domain" description="Bacterial virulence protein VirB8" evidence="6">
    <location>
        <begin position="18"/>
        <end position="219"/>
    </location>
</feature>
<sequence length="223" mass="25947">MDNSISPEEQARKTAPYRESQRLLKIHVWLNVFFAVLILAQGLSMVALFPLKETRTEIIEFRSEGNNFVKIAKAEDDLTRNELLISRLTRGYVDDRNTVDHITDAVRFTTVRLQSSKKVFEAFQALMDSKRNKKSPMRNKNWRRAVNILRDNRIGKIGSGVHQVEFQTIDTFDDKPNDPPIKQSWVANMRYTFVEQELTKEEGLLNFAGFVVTDYNFSKRKTK</sequence>
<dbReference type="AlphaFoldDB" id="A0A2Z6B451"/>
<evidence type="ECO:0000256" key="4">
    <source>
        <dbReference type="ARBA" id="ARBA00023136"/>
    </source>
</evidence>
<geneLocation type="plasmid" evidence="8">
    <name>pdfe dna</name>
</geneLocation>
<dbReference type="RefSeq" id="WP_172961835.1">
    <property type="nucleotide sequence ID" value="NZ_AP017379.1"/>
</dbReference>
<feature type="transmembrane region" description="Helical" evidence="5">
    <location>
        <begin position="28"/>
        <end position="51"/>
    </location>
</feature>
<evidence type="ECO:0000313" key="7">
    <source>
        <dbReference type="EMBL" id="BBD10153.1"/>
    </source>
</evidence>
<comment type="subcellular location">
    <subcellularLocation>
        <location evidence="1">Membrane</location>
        <topology evidence="1">Single-pass membrane protein</topology>
    </subcellularLocation>
</comment>